<keyword evidence="4 12" id="KW-0808">Transferase</keyword>
<keyword evidence="13" id="KW-1185">Reference proteome</keyword>
<evidence type="ECO:0000256" key="10">
    <source>
        <dbReference type="SAM" id="MobiDB-lite"/>
    </source>
</evidence>
<evidence type="ECO:0000256" key="7">
    <source>
        <dbReference type="ARBA" id="ARBA00037904"/>
    </source>
</evidence>
<gene>
    <name evidence="12" type="ORF">E3T48_05195</name>
</gene>
<dbReference type="OrthoDB" id="9777873at2"/>
<evidence type="ECO:0000256" key="9">
    <source>
        <dbReference type="ARBA" id="ARBA00040345"/>
    </source>
</evidence>
<feature type="region of interest" description="Disordered" evidence="10">
    <location>
        <begin position="231"/>
        <end position="263"/>
    </location>
</feature>
<sequence>MTDRGSVDNVVVVVPARNEEELLPRCLAALTVAVGEVGGVAGQSPPVIDVVVVLDRCSDGTAEVAADWPAFGSISTTGGAVGVARRAGVRHLLPTSNLFTSTTWIATTDADSAVPPNWLTVQLAFARNSVDLVLGTVVPDDGLSDGGRERWDAQHRLVEGHAHVHGANLGVRADRYLQAGEFALVDGHEDVRLVSALRGLRVSEIRTELIPVLTSGRLTGRTPGGFAGYLRDQATEGGGHAPVRGPVTGSRRARPPVIEPARR</sequence>
<evidence type="ECO:0000256" key="2">
    <source>
        <dbReference type="ARBA" id="ARBA00022475"/>
    </source>
</evidence>
<keyword evidence="5" id="KW-0472">Membrane</keyword>
<dbReference type="RefSeq" id="WP_134522764.1">
    <property type="nucleotide sequence ID" value="NZ_SOHH01000048.1"/>
</dbReference>
<dbReference type="PANTHER" id="PTHR43646:SF2">
    <property type="entry name" value="GLYCOSYLTRANSFERASE 2-LIKE DOMAIN-CONTAINING PROTEIN"/>
    <property type="match status" value="1"/>
</dbReference>
<dbReference type="Proteomes" id="UP000298313">
    <property type="component" value="Unassembled WGS sequence"/>
</dbReference>
<evidence type="ECO:0000256" key="3">
    <source>
        <dbReference type="ARBA" id="ARBA00022676"/>
    </source>
</evidence>
<protein>
    <recommendedName>
        <fullName evidence="9">4,4'-diaponeurosporenoate glycosyltransferase</fullName>
    </recommendedName>
</protein>
<evidence type="ECO:0000256" key="1">
    <source>
        <dbReference type="ARBA" id="ARBA00004236"/>
    </source>
</evidence>
<dbReference type="Gene3D" id="3.90.550.10">
    <property type="entry name" value="Spore Coat Polysaccharide Biosynthesis Protein SpsA, Chain A"/>
    <property type="match status" value="1"/>
</dbReference>
<dbReference type="EMBL" id="SOHH01000048">
    <property type="protein sequence ID" value="TFD80062.1"/>
    <property type="molecule type" value="Genomic_DNA"/>
</dbReference>
<comment type="subcellular location">
    <subcellularLocation>
        <location evidence="1">Cell membrane</location>
    </subcellularLocation>
</comment>
<evidence type="ECO:0000256" key="5">
    <source>
        <dbReference type="ARBA" id="ARBA00023136"/>
    </source>
</evidence>
<dbReference type="InterPro" id="IPR029044">
    <property type="entry name" value="Nucleotide-diphossugar_trans"/>
</dbReference>
<accession>A0A4R9BB53</accession>
<name>A0A4R9BB53_9MICO</name>
<evidence type="ECO:0000313" key="13">
    <source>
        <dbReference type="Proteomes" id="UP000298313"/>
    </source>
</evidence>
<evidence type="ECO:0000256" key="8">
    <source>
        <dbReference type="ARBA" id="ARBA00038120"/>
    </source>
</evidence>
<feature type="domain" description="Glycosyltransferase 2-like" evidence="11">
    <location>
        <begin position="12"/>
        <end position="145"/>
    </location>
</feature>
<proteinExistence type="inferred from homology"/>
<evidence type="ECO:0000313" key="12">
    <source>
        <dbReference type="EMBL" id="TFD80062.1"/>
    </source>
</evidence>
<dbReference type="AlphaFoldDB" id="A0A4R9BB53"/>
<dbReference type="CDD" id="cd00761">
    <property type="entry name" value="Glyco_tranf_GTA_type"/>
    <property type="match status" value="1"/>
</dbReference>
<organism evidence="12 13">
    <name type="scientific">Cryobacterium fucosi</name>
    <dbReference type="NCBI Taxonomy" id="1259157"/>
    <lineage>
        <taxon>Bacteria</taxon>
        <taxon>Bacillati</taxon>
        <taxon>Actinomycetota</taxon>
        <taxon>Actinomycetes</taxon>
        <taxon>Micrococcales</taxon>
        <taxon>Microbacteriaceae</taxon>
        <taxon>Cryobacterium</taxon>
    </lineage>
</organism>
<dbReference type="InterPro" id="IPR001173">
    <property type="entry name" value="Glyco_trans_2-like"/>
</dbReference>
<evidence type="ECO:0000259" key="11">
    <source>
        <dbReference type="Pfam" id="PF00535"/>
    </source>
</evidence>
<comment type="caution">
    <text evidence="12">The sequence shown here is derived from an EMBL/GenBank/DDBJ whole genome shotgun (WGS) entry which is preliminary data.</text>
</comment>
<keyword evidence="2" id="KW-1003">Cell membrane</keyword>
<comment type="similarity">
    <text evidence="8">Belongs to the glycosyltransferase 2 family. CrtQ subfamily.</text>
</comment>
<comment type="pathway">
    <text evidence="7">Carotenoid biosynthesis; staphyloxanthin biosynthesis; staphyloxanthin from farnesyl diphosphate: step 4/5.</text>
</comment>
<dbReference type="SUPFAM" id="SSF53448">
    <property type="entry name" value="Nucleotide-diphospho-sugar transferases"/>
    <property type="match status" value="1"/>
</dbReference>
<comment type="function">
    <text evidence="6">Catalyzes the glycosylation of 4,4'-diaponeurosporenoate, i.e. the esterification of glucose at the C1'' position with the carboxyl group of 4,4'-diaponeurosporenic acid, to form glycosyl-4,4'-diaponeurosporenoate. This is a step in the biosynthesis of staphyloxanthin, an orange pigment present in most staphylococci strains.</text>
</comment>
<evidence type="ECO:0000256" key="4">
    <source>
        <dbReference type="ARBA" id="ARBA00022679"/>
    </source>
</evidence>
<dbReference type="PANTHER" id="PTHR43646">
    <property type="entry name" value="GLYCOSYLTRANSFERASE"/>
    <property type="match status" value="1"/>
</dbReference>
<evidence type="ECO:0000256" key="6">
    <source>
        <dbReference type="ARBA" id="ARBA00037281"/>
    </source>
</evidence>
<dbReference type="GO" id="GO:0005886">
    <property type="term" value="C:plasma membrane"/>
    <property type="evidence" value="ECO:0007669"/>
    <property type="project" value="UniProtKB-SubCell"/>
</dbReference>
<keyword evidence="3" id="KW-0328">Glycosyltransferase</keyword>
<reference evidence="12 13" key="1">
    <citation type="submission" date="2019-03" db="EMBL/GenBank/DDBJ databases">
        <title>Genomics of glacier-inhabiting Cryobacterium strains.</title>
        <authorList>
            <person name="Liu Q."/>
            <person name="Xin Y.-H."/>
        </authorList>
    </citation>
    <scope>NUCLEOTIDE SEQUENCE [LARGE SCALE GENOMIC DNA]</scope>
    <source>
        <strain evidence="12 13">Hh4</strain>
    </source>
</reference>
<dbReference type="GO" id="GO:0016757">
    <property type="term" value="F:glycosyltransferase activity"/>
    <property type="evidence" value="ECO:0007669"/>
    <property type="project" value="UniProtKB-KW"/>
</dbReference>
<dbReference type="Pfam" id="PF00535">
    <property type="entry name" value="Glycos_transf_2"/>
    <property type="match status" value="1"/>
</dbReference>